<evidence type="ECO:0000256" key="4">
    <source>
        <dbReference type="SAM" id="MobiDB-lite"/>
    </source>
</evidence>
<comment type="subcellular location">
    <subcellularLocation>
        <location evidence="1">Cell outer membrane</location>
    </subcellularLocation>
</comment>
<feature type="compositionally biased region" description="Basic residues" evidence="4">
    <location>
        <begin position="8"/>
        <end position="17"/>
    </location>
</feature>
<accession>A0A7Y6EHF5</accession>
<evidence type="ECO:0000256" key="1">
    <source>
        <dbReference type="ARBA" id="ARBA00004442"/>
    </source>
</evidence>
<evidence type="ECO:0000256" key="2">
    <source>
        <dbReference type="ARBA" id="ARBA00023136"/>
    </source>
</evidence>
<evidence type="ECO:0000313" key="5">
    <source>
        <dbReference type="EMBL" id="NUU47873.1"/>
    </source>
</evidence>
<keyword evidence="6" id="KW-1185">Reference proteome</keyword>
<evidence type="ECO:0000313" key="6">
    <source>
        <dbReference type="Proteomes" id="UP000536441"/>
    </source>
</evidence>
<dbReference type="Proteomes" id="UP000536441">
    <property type="component" value="Unassembled WGS sequence"/>
</dbReference>
<gene>
    <name evidence="5" type="ORF">HP438_12935</name>
</gene>
<reference evidence="5 6" key="1">
    <citation type="submission" date="2020-05" db="EMBL/GenBank/DDBJ databases">
        <title>Genome Sequencing of Type Strains.</title>
        <authorList>
            <person name="Lemaire J.F."/>
            <person name="Inderbitzin P."/>
            <person name="Gregorio O.A."/>
            <person name="Collins S.B."/>
            <person name="Wespe N."/>
            <person name="Knight-Connoni V."/>
        </authorList>
    </citation>
    <scope>NUCLEOTIDE SEQUENCE [LARGE SCALE GENOMIC DNA]</scope>
    <source>
        <strain evidence="5 6">DSM 100049</strain>
    </source>
</reference>
<dbReference type="InterPro" id="IPR036942">
    <property type="entry name" value="Beta-barrel_TonB_sf"/>
</dbReference>
<protein>
    <submittedName>
        <fullName evidence="5">TonB-dependent receptor</fullName>
    </submittedName>
</protein>
<evidence type="ECO:0000256" key="3">
    <source>
        <dbReference type="ARBA" id="ARBA00023237"/>
    </source>
</evidence>
<dbReference type="EMBL" id="JABMCH010000066">
    <property type="protein sequence ID" value="NUU47873.1"/>
    <property type="molecule type" value="Genomic_DNA"/>
</dbReference>
<dbReference type="Gene3D" id="2.40.170.20">
    <property type="entry name" value="TonB-dependent receptor, beta-barrel domain"/>
    <property type="match status" value="1"/>
</dbReference>
<keyword evidence="2" id="KW-0472">Membrane</keyword>
<proteinExistence type="predicted"/>
<comment type="caution">
    <text evidence="5">The sequence shown here is derived from an EMBL/GenBank/DDBJ whole genome shotgun (WGS) entry which is preliminary data.</text>
</comment>
<organism evidence="5 6">
    <name type="scientific">Sphingomonas zeae</name>
    <dbReference type="NCBI Taxonomy" id="1646122"/>
    <lineage>
        <taxon>Bacteria</taxon>
        <taxon>Pseudomonadati</taxon>
        <taxon>Pseudomonadota</taxon>
        <taxon>Alphaproteobacteria</taxon>
        <taxon>Sphingomonadales</taxon>
        <taxon>Sphingomonadaceae</taxon>
        <taxon>Sphingomonas</taxon>
    </lineage>
</organism>
<sequence>MSAIRTSSKSRRCRTARSRTMPGRSVRRTSYPRWKHVQSLAIQSGGLAITGRWRHTSPMRDSSVVTNPASSTAGAPGYDYFDLSASLRVSDRFELRGGVNNLTDKAPPIIGGTAGVTNNGVYYVVGRTLFLAFKARL</sequence>
<dbReference type="GO" id="GO:0009279">
    <property type="term" value="C:cell outer membrane"/>
    <property type="evidence" value="ECO:0007669"/>
    <property type="project" value="UniProtKB-SubCell"/>
</dbReference>
<dbReference type="SUPFAM" id="SSF56935">
    <property type="entry name" value="Porins"/>
    <property type="match status" value="1"/>
</dbReference>
<name>A0A7Y6EHF5_9SPHN</name>
<keyword evidence="3" id="KW-0998">Cell outer membrane</keyword>
<keyword evidence="5" id="KW-0675">Receptor</keyword>
<feature type="region of interest" description="Disordered" evidence="4">
    <location>
        <begin position="1"/>
        <end position="30"/>
    </location>
</feature>
<dbReference type="AlphaFoldDB" id="A0A7Y6EHF5"/>